<dbReference type="InterPro" id="IPR009525">
    <property type="entry name" value="DUF1145"/>
</dbReference>
<feature type="transmembrane region" description="Helical" evidence="1">
    <location>
        <begin position="34"/>
        <end position="58"/>
    </location>
</feature>
<accession>A0ABU9HA75</accession>
<dbReference type="PANTHER" id="PTHR38775:SF1">
    <property type="entry name" value="INNER MEMBRANE PROTEIN"/>
    <property type="match status" value="1"/>
</dbReference>
<comment type="caution">
    <text evidence="2">The sequence shown here is derived from an EMBL/GenBank/DDBJ whole genome shotgun (WGS) entry which is preliminary data.</text>
</comment>
<dbReference type="RefSeq" id="WP_341627189.1">
    <property type="nucleotide sequence ID" value="NZ_JBAKBA010000008.1"/>
</dbReference>
<dbReference type="Proteomes" id="UP001366060">
    <property type="component" value="Unassembled WGS sequence"/>
</dbReference>
<organism evidence="2 3">
    <name type="scientific">Psychromonas arctica</name>
    <dbReference type="NCBI Taxonomy" id="168275"/>
    <lineage>
        <taxon>Bacteria</taxon>
        <taxon>Pseudomonadati</taxon>
        <taxon>Pseudomonadota</taxon>
        <taxon>Gammaproteobacteria</taxon>
        <taxon>Alteromonadales</taxon>
        <taxon>Psychromonadaceae</taxon>
        <taxon>Psychromonas</taxon>
    </lineage>
</organism>
<dbReference type="Pfam" id="PF06611">
    <property type="entry name" value="DUF1145"/>
    <property type="match status" value="1"/>
</dbReference>
<proteinExistence type="predicted"/>
<reference evidence="2 3" key="1">
    <citation type="submission" date="2024-02" db="EMBL/GenBank/DDBJ databases">
        <title>Bacteria isolated from the canopy kelp, Nereocystis luetkeana.</title>
        <authorList>
            <person name="Pfister C.A."/>
            <person name="Younker I.T."/>
            <person name="Light S.H."/>
        </authorList>
    </citation>
    <scope>NUCLEOTIDE SEQUENCE [LARGE SCALE GENOMIC DNA]</scope>
    <source>
        <strain evidence="2 3">TI.2.07</strain>
    </source>
</reference>
<sequence>MMKFFIPFAKALMIIIWGLLIANLFFPFPGKAALAFYFLLAFVVAMHAIQLLVIYGAFAEKLKLTKKEGFAIFFFGVFKMWQLKDRLN</sequence>
<gene>
    <name evidence="2" type="ORF">V6255_05220</name>
</gene>
<keyword evidence="3" id="KW-1185">Reference proteome</keyword>
<keyword evidence="1" id="KW-0812">Transmembrane</keyword>
<dbReference type="EMBL" id="JBAKBA010000008">
    <property type="protein sequence ID" value="MEL0658537.1"/>
    <property type="molecule type" value="Genomic_DNA"/>
</dbReference>
<dbReference type="PANTHER" id="PTHR38775">
    <property type="entry name" value="INNER MEMBRANE PROTEIN-RELATED"/>
    <property type="match status" value="1"/>
</dbReference>
<feature type="transmembrane region" description="Helical" evidence="1">
    <location>
        <begin position="7"/>
        <end position="28"/>
    </location>
</feature>
<protein>
    <submittedName>
        <fullName evidence="2">DUF1145 domain-containing protein</fullName>
    </submittedName>
</protein>
<keyword evidence="1" id="KW-0472">Membrane</keyword>
<evidence type="ECO:0000256" key="1">
    <source>
        <dbReference type="SAM" id="Phobius"/>
    </source>
</evidence>
<keyword evidence="1" id="KW-1133">Transmembrane helix</keyword>
<evidence type="ECO:0000313" key="3">
    <source>
        <dbReference type="Proteomes" id="UP001366060"/>
    </source>
</evidence>
<evidence type="ECO:0000313" key="2">
    <source>
        <dbReference type="EMBL" id="MEL0658537.1"/>
    </source>
</evidence>
<name>A0ABU9HA75_9GAMM</name>